<dbReference type="PANTHER" id="PTHR33886:SF8">
    <property type="entry name" value="UNSATURATED RHAMNOGALACTURONAN HYDROLASE (EUROFUNG)"/>
    <property type="match status" value="1"/>
</dbReference>
<dbReference type="PROSITE" id="PS51257">
    <property type="entry name" value="PROKAR_LIPOPROTEIN"/>
    <property type="match status" value="1"/>
</dbReference>
<dbReference type="PANTHER" id="PTHR33886">
    <property type="entry name" value="UNSATURATED RHAMNOGALACTURONAN HYDROLASE (EUROFUNG)"/>
    <property type="match status" value="1"/>
</dbReference>
<evidence type="ECO:0000313" key="3">
    <source>
        <dbReference type="Proteomes" id="UP000886722"/>
    </source>
</evidence>
<reference evidence="2" key="2">
    <citation type="journal article" date="2021" name="PeerJ">
        <title>Extensive microbial diversity within the chicken gut microbiome revealed by metagenomics and culture.</title>
        <authorList>
            <person name="Gilroy R."/>
            <person name="Ravi A."/>
            <person name="Getino M."/>
            <person name="Pursley I."/>
            <person name="Horton D.L."/>
            <person name="Alikhan N.F."/>
            <person name="Baker D."/>
            <person name="Gharbi K."/>
            <person name="Hall N."/>
            <person name="Watson M."/>
            <person name="Adriaenssens E.M."/>
            <person name="Foster-Nyarko E."/>
            <person name="Jarju S."/>
            <person name="Secka A."/>
            <person name="Antonio M."/>
            <person name="Oren A."/>
            <person name="Chaudhuri R.R."/>
            <person name="La Ragione R."/>
            <person name="Hildebrand F."/>
            <person name="Pallen M.J."/>
        </authorList>
    </citation>
    <scope>NUCLEOTIDE SEQUENCE</scope>
    <source>
        <strain evidence="2">21143</strain>
    </source>
</reference>
<dbReference type="Gene3D" id="1.50.10.10">
    <property type="match status" value="1"/>
</dbReference>
<protein>
    <submittedName>
        <fullName evidence="2">Glycoside hydrolase family 88 protein</fullName>
    </submittedName>
</protein>
<dbReference type="InterPro" id="IPR010905">
    <property type="entry name" value="Glyco_hydro_88"/>
</dbReference>
<reference evidence="2" key="1">
    <citation type="submission" date="2020-10" db="EMBL/GenBank/DDBJ databases">
        <authorList>
            <person name="Gilroy R."/>
        </authorList>
    </citation>
    <scope>NUCLEOTIDE SEQUENCE</scope>
    <source>
        <strain evidence="2">21143</strain>
    </source>
</reference>
<sequence>MKKLSVLFLGMVLLAGCGETSSTRKPEKEDVLKSLRLANDYFMEKWSDPGEAIPYPSRKRNYETNVWTRAYYYEGLIDLWEIDPQQRYLDYALEWGNKHDWKLRGTKNGWKTRNADNQCAGQAYLYLYQLDPEKPERYIVNIKTSIDSMMITDKIDDWHWIDAVQMAMPIFAQLGNITGDTAYYERAYEMYNYTKTRHGANGLYNPEDRLWWRDGDFDPPYKEPNGKDCYWSRGNGWIVVAMVRMLELLPEDEPHRAEYAKMLVDMCGALKEVQREDGFWNVSLHDPDNYGGKELTGTAMFIYGMAYGVNTGLLDAAQYEPVIYKAWNAMVKDCLHPNGFLGYVQGSGKEPKEAQPVTYDREPDFDDFGLGAFLMAGTEIYKMK</sequence>
<dbReference type="EMBL" id="DVKT01000032">
    <property type="protein sequence ID" value="HIT39202.1"/>
    <property type="molecule type" value="Genomic_DNA"/>
</dbReference>
<proteinExistence type="predicted"/>
<dbReference type="InterPro" id="IPR052043">
    <property type="entry name" value="PolySaccharide_Degr_Enz"/>
</dbReference>
<evidence type="ECO:0000313" key="2">
    <source>
        <dbReference type="EMBL" id="HIT39202.1"/>
    </source>
</evidence>
<accession>A0A9D1GET0</accession>
<dbReference type="AlphaFoldDB" id="A0A9D1GET0"/>
<dbReference type="InterPro" id="IPR008928">
    <property type="entry name" value="6-hairpin_glycosidase_sf"/>
</dbReference>
<gene>
    <name evidence="2" type="ORF">IAD06_04085</name>
</gene>
<organism evidence="2 3">
    <name type="scientific">Candidatus Caccoplasma intestinavium</name>
    <dbReference type="NCBI Taxonomy" id="2840716"/>
    <lineage>
        <taxon>Bacteria</taxon>
        <taxon>Pseudomonadati</taxon>
        <taxon>Bacteroidota</taxon>
        <taxon>Bacteroidia</taxon>
        <taxon>Bacteroidales</taxon>
        <taxon>Bacteroidaceae</taxon>
        <taxon>Bacteroidaceae incertae sedis</taxon>
        <taxon>Candidatus Caccoplasma</taxon>
    </lineage>
</organism>
<dbReference type="InterPro" id="IPR012341">
    <property type="entry name" value="6hp_glycosidase-like_sf"/>
</dbReference>
<evidence type="ECO:0000256" key="1">
    <source>
        <dbReference type="ARBA" id="ARBA00022801"/>
    </source>
</evidence>
<dbReference type="SUPFAM" id="SSF48208">
    <property type="entry name" value="Six-hairpin glycosidases"/>
    <property type="match status" value="1"/>
</dbReference>
<dbReference type="Pfam" id="PF07470">
    <property type="entry name" value="Glyco_hydro_88"/>
    <property type="match status" value="1"/>
</dbReference>
<dbReference type="Proteomes" id="UP000886722">
    <property type="component" value="Unassembled WGS sequence"/>
</dbReference>
<comment type="caution">
    <text evidence="2">The sequence shown here is derived from an EMBL/GenBank/DDBJ whole genome shotgun (WGS) entry which is preliminary data.</text>
</comment>
<name>A0A9D1GET0_9BACT</name>
<dbReference type="GO" id="GO:0005975">
    <property type="term" value="P:carbohydrate metabolic process"/>
    <property type="evidence" value="ECO:0007669"/>
    <property type="project" value="InterPro"/>
</dbReference>
<dbReference type="GO" id="GO:0016787">
    <property type="term" value="F:hydrolase activity"/>
    <property type="evidence" value="ECO:0007669"/>
    <property type="project" value="UniProtKB-KW"/>
</dbReference>
<keyword evidence="1 2" id="KW-0378">Hydrolase</keyword>